<name>A0A7H9B3P3_ZYGMR</name>
<organism evidence="2 3">
    <name type="scientific">Zygotorulaspora mrakii</name>
    <name type="common">Zygosaccharomyces mrakii</name>
    <dbReference type="NCBI Taxonomy" id="42260"/>
    <lineage>
        <taxon>Eukaryota</taxon>
        <taxon>Fungi</taxon>
        <taxon>Dikarya</taxon>
        <taxon>Ascomycota</taxon>
        <taxon>Saccharomycotina</taxon>
        <taxon>Saccharomycetes</taxon>
        <taxon>Saccharomycetales</taxon>
        <taxon>Saccharomycetaceae</taxon>
        <taxon>Zygotorulaspora</taxon>
    </lineage>
</organism>
<evidence type="ECO:0000256" key="1">
    <source>
        <dbReference type="SAM" id="MobiDB-lite"/>
    </source>
</evidence>
<evidence type="ECO:0000313" key="3">
    <source>
        <dbReference type="Proteomes" id="UP000509704"/>
    </source>
</evidence>
<keyword evidence="3" id="KW-1185">Reference proteome</keyword>
<sequence>MSSEKCGDGVVLISEFCAQFGVRRQMQECYGLCNEGVGRISLEEFEVVKRSLKKRKLDDTQQVKRQCVGDGGRRHAVAGVDGPVEEDGDRDVAGTTAAPGGEVSLLYSDSTTSYAQETLVSKHSLSVDYLKGITLISSSSGKFSERDENDRFFIIQSEEYANSSFKDSSPPVDFGLAVD</sequence>
<reference evidence="2 3" key="1">
    <citation type="submission" date="2020-07" db="EMBL/GenBank/DDBJ databases">
        <title>The yeast mating-type switching endonuclease HO is a domesticated member of an unorthodox homing genetic element family.</title>
        <authorList>
            <person name="Coughlan A.Y."/>
            <person name="Lombardi L."/>
            <person name="Braun-Galleani S."/>
            <person name="Martos A.R."/>
            <person name="Galeote V."/>
            <person name="Bigey F."/>
            <person name="Dequin S."/>
            <person name="Byrne K.P."/>
            <person name="Wolfe K.H."/>
        </authorList>
    </citation>
    <scope>NUCLEOTIDE SEQUENCE [LARGE SCALE GENOMIC DNA]</scope>
    <source>
        <strain evidence="2 3">NRRL Y-6702</strain>
    </source>
</reference>
<protein>
    <submittedName>
        <fullName evidence="2">Uncharacterized protein</fullName>
    </submittedName>
</protein>
<dbReference type="GeneID" id="59236766"/>
<dbReference type="EMBL" id="CP058608">
    <property type="protein sequence ID" value="QLG73024.1"/>
    <property type="molecule type" value="Genomic_DNA"/>
</dbReference>
<dbReference type="RefSeq" id="XP_037144751.1">
    <property type="nucleotide sequence ID" value="XM_037288856.1"/>
</dbReference>
<proteinExistence type="predicted"/>
<gene>
    <name evidence="2" type="ORF">HG535_0E01080</name>
</gene>
<accession>A0A7H9B3P3</accession>
<dbReference type="AlphaFoldDB" id="A0A7H9B3P3"/>
<dbReference type="Proteomes" id="UP000509704">
    <property type="component" value="Chromosome 5"/>
</dbReference>
<evidence type="ECO:0000313" key="2">
    <source>
        <dbReference type="EMBL" id="QLG73024.1"/>
    </source>
</evidence>
<dbReference type="KEGG" id="zmk:HG535_0E01080"/>
<feature type="region of interest" description="Disordered" evidence="1">
    <location>
        <begin position="73"/>
        <end position="101"/>
    </location>
</feature>